<name>A0A975NHE6_9BRAD</name>
<accession>A0A975NHE6</accession>
<dbReference type="EMBL" id="CP076134">
    <property type="protein sequence ID" value="QWG14870.1"/>
    <property type="molecule type" value="Genomic_DNA"/>
</dbReference>
<dbReference type="GO" id="GO:0005975">
    <property type="term" value="P:carbohydrate metabolic process"/>
    <property type="evidence" value="ECO:0007669"/>
    <property type="project" value="InterPro"/>
</dbReference>
<sequence length="442" mass="49694">MHSTPAEARTNSIVDDGHEARINWVVACGERYWPDGRGELVAALPQQPTSWTASRRCEMVELPLWAVEAGVGAPAALLVDRAAIASGDGPAFDRCNWFAAAFMFLTGAQEGEASENSYSGAVGDTDPRLFERAWVNRYMLLLRKLAARHASRPEHELFGAIPKSEIDLTHDVDAVRKTLEIRLKQSAFFGFNAARSALKGEWRSARQKAMHGIRFFTTTPSYQTIEPMRRMEAEAGLRSTFHVYGGPPGLRRLSPLRMLLDPGYDAGSTDLRDQWRGLLEGGWQIGVHPSFQSSSDPERIGREREAVERACGRPVTRCRQHWLRFTWADTWRAQSRAGLQLDTTLGFNDRPAFRNGAALCFRPWDAEAGAARPIHALPMVFMDSHFYDYRSIAASERKTAMRYWIDELRAVGGIGSVNWHPHTLSEDYGWKEGFRDLLDLIS</sequence>
<dbReference type="Gene3D" id="3.20.20.370">
    <property type="entry name" value="Glycoside hydrolase/deacetylase"/>
    <property type="match status" value="1"/>
</dbReference>
<reference evidence="1" key="1">
    <citation type="submission" date="2021-06" db="EMBL/GenBank/DDBJ databases">
        <title>Bradyrhizobium sp. S2-20-1 Genome sequencing.</title>
        <authorList>
            <person name="Jin L."/>
        </authorList>
    </citation>
    <scope>NUCLEOTIDE SEQUENCE</scope>
    <source>
        <strain evidence="1">S2-20-1</strain>
    </source>
</reference>
<dbReference type="SUPFAM" id="SSF88713">
    <property type="entry name" value="Glycoside hydrolase/deacetylase"/>
    <property type="match status" value="1"/>
</dbReference>
<proteinExistence type="predicted"/>
<organism evidence="1 2">
    <name type="scientific">Bradyrhizobium sediminis</name>
    <dbReference type="NCBI Taxonomy" id="2840469"/>
    <lineage>
        <taxon>Bacteria</taxon>
        <taxon>Pseudomonadati</taxon>
        <taxon>Pseudomonadota</taxon>
        <taxon>Alphaproteobacteria</taxon>
        <taxon>Hyphomicrobiales</taxon>
        <taxon>Nitrobacteraceae</taxon>
        <taxon>Bradyrhizobium</taxon>
    </lineage>
</organism>
<gene>
    <name evidence="1" type="ORF">KMZ29_09540</name>
</gene>
<protein>
    <submittedName>
        <fullName evidence="1">Uncharacterized protein</fullName>
    </submittedName>
</protein>
<dbReference type="InterPro" id="IPR011330">
    <property type="entry name" value="Glyco_hydro/deAcase_b/a-brl"/>
</dbReference>
<dbReference type="Proteomes" id="UP000680839">
    <property type="component" value="Chromosome"/>
</dbReference>
<evidence type="ECO:0000313" key="2">
    <source>
        <dbReference type="Proteomes" id="UP000680839"/>
    </source>
</evidence>
<evidence type="ECO:0000313" key="1">
    <source>
        <dbReference type="EMBL" id="QWG14870.1"/>
    </source>
</evidence>
<dbReference type="AlphaFoldDB" id="A0A975NHE6"/>
<dbReference type="RefSeq" id="WP_215623461.1">
    <property type="nucleotide sequence ID" value="NZ_CP076134.1"/>
</dbReference>